<dbReference type="Gene3D" id="1.10.357.10">
    <property type="entry name" value="Tetracycline Repressor, domain 2"/>
    <property type="match status" value="1"/>
</dbReference>
<dbReference type="STRING" id="1238182.C882_3405"/>
<dbReference type="InterPro" id="IPR050109">
    <property type="entry name" value="HTH-type_TetR-like_transc_reg"/>
</dbReference>
<dbReference type="PANTHER" id="PTHR30055">
    <property type="entry name" value="HTH-TYPE TRANSCRIPTIONAL REGULATOR RUTR"/>
    <property type="match status" value="1"/>
</dbReference>
<feature type="DNA-binding region" description="H-T-H motif" evidence="2">
    <location>
        <begin position="18"/>
        <end position="37"/>
    </location>
</feature>
<dbReference type="Proteomes" id="UP000009881">
    <property type="component" value="Unassembled WGS sequence"/>
</dbReference>
<dbReference type="AlphaFoldDB" id="K9H0D7"/>
<dbReference type="InterPro" id="IPR041479">
    <property type="entry name" value="TetR_CgmR_C"/>
</dbReference>
<dbReference type="EMBL" id="ANHY01000005">
    <property type="protein sequence ID" value="EKV31655.1"/>
    <property type="molecule type" value="Genomic_DNA"/>
</dbReference>
<dbReference type="eggNOG" id="COG1309">
    <property type="taxonomic scope" value="Bacteria"/>
</dbReference>
<dbReference type="Pfam" id="PF00440">
    <property type="entry name" value="TetR_N"/>
    <property type="match status" value="1"/>
</dbReference>
<evidence type="ECO:0000256" key="1">
    <source>
        <dbReference type="ARBA" id="ARBA00023125"/>
    </source>
</evidence>
<proteinExistence type="predicted"/>
<dbReference type="InterPro" id="IPR001647">
    <property type="entry name" value="HTH_TetR"/>
</dbReference>
<feature type="domain" description="HTH tetR-type" evidence="3">
    <location>
        <begin position="1"/>
        <end position="55"/>
    </location>
</feature>
<dbReference type="Pfam" id="PF17937">
    <property type="entry name" value="TetR_C_28"/>
    <property type="match status" value="1"/>
</dbReference>
<evidence type="ECO:0000313" key="4">
    <source>
        <dbReference type="EMBL" id="EKV31655.1"/>
    </source>
</evidence>
<evidence type="ECO:0000256" key="2">
    <source>
        <dbReference type="PROSITE-ProRule" id="PRU00335"/>
    </source>
</evidence>
<dbReference type="PANTHER" id="PTHR30055:SF148">
    <property type="entry name" value="TETR-FAMILY TRANSCRIPTIONAL REGULATOR"/>
    <property type="match status" value="1"/>
</dbReference>
<evidence type="ECO:0000313" key="5">
    <source>
        <dbReference type="Proteomes" id="UP000009881"/>
    </source>
</evidence>
<dbReference type="InterPro" id="IPR009057">
    <property type="entry name" value="Homeodomain-like_sf"/>
</dbReference>
<dbReference type="PRINTS" id="PR00455">
    <property type="entry name" value="HTHTETR"/>
</dbReference>
<comment type="caution">
    <text evidence="4">The sequence shown here is derived from an EMBL/GenBank/DDBJ whole genome shotgun (WGS) entry which is preliminary data.</text>
</comment>
<dbReference type="GO" id="GO:0000976">
    <property type="term" value="F:transcription cis-regulatory region binding"/>
    <property type="evidence" value="ECO:0007669"/>
    <property type="project" value="TreeGrafter"/>
</dbReference>
<name>K9H0D7_9PROT</name>
<reference evidence="4 5" key="1">
    <citation type="journal article" date="2013" name="Genome Announc.">
        <title>Draft Genome Sequence of an Alphaproteobacterium, Caenispirillum salinarum AK4(T), Isolated from a Solar Saltern.</title>
        <authorList>
            <person name="Khatri I."/>
            <person name="Singh A."/>
            <person name="Korpole S."/>
            <person name="Pinnaka A.K."/>
            <person name="Subramanian S."/>
        </authorList>
    </citation>
    <scope>NUCLEOTIDE SEQUENCE [LARGE SCALE GENOMIC DNA]</scope>
    <source>
        <strain evidence="4 5">AK4</strain>
    </source>
</reference>
<sequence length="175" mass="18767">MLDAAERVVSRDGAAHLTLDAVVAEAGVSKGGMLYHFRSKEALLQGLLARTLERHMARVADLRAALPANAAHGAGRAHLAACIERQPVEREFGLTLIAAAAHNPDLLAPGRTVLAETSAAVRDLEAEVPTARLLWLSMHGLHFLDILGISPLSDDEKTELRAQAHRILTKTGDPR</sequence>
<evidence type="ECO:0000259" key="3">
    <source>
        <dbReference type="PROSITE" id="PS50977"/>
    </source>
</evidence>
<accession>K9H0D7</accession>
<dbReference type="SUPFAM" id="SSF46689">
    <property type="entry name" value="Homeodomain-like"/>
    <property type="match status" value="1"/>
</dbReference>
<dbReference type="GO" id="GO:0003700">
    <property type="term" value="F:DNA-binding transcription factor activity"/>
    <property type="evidence" value="ECO:0007669"/>
    <property type="project" value="TreeGrafter"/>
</dbReference>
<keyword evidence="1 2" id="KW-0238">DNA-binding</keyword>
<gene>
    <name evidence="4" type="ORF">C882_3405</name>
</gene>
<organism evidence="4 5">
    <name type="scientific">Caenispirillum salinarum AK4</name>
    <dbReference type="NCBI Taxonomy" id="1238182"/>
    <lineage>
        <taxon>Bacteria</taxon>
        <taxon>Pseudomonadati</taxon>
        <taxon>Pseudomonadota</taxon>
        <taxon>Alphaproteobacteria</taxon>
        <taxon>Rhodospirillales</taxon>
        <taxon>Novispirillaceae</taxon>
        <taxon>Caenispirillum</taxon>
    </lineage>
</organism>
<protein>
    <submittedName>
        <fullName evidence="4">Transcriptional regulator, TetR family</fullName>
    </submittedName>
</protein>
<dbReference type="PROSITE" id="PS50977">
    <property type="entry name" value="HTH_TETR_2"/>
    <property type="match status" value="1"/>
</dbReference>
<keyword evidence="5" id="KW-1185">Reference proteome</keyword>